<feature type="compositionally biased region" description="Polar residues" evidence="1">
    <location>
        <begin position="304"/>
        <end position="319"/>
    </location>
</feature>
<comment type="caution">
    <text evidence="2">The sequence shown here is derived from an EMBL/GenBank/DDBJ whole genome shotgun (WGS) entry which is preliminary data.</text>
</comment>
<dbReference type="Proteomes" id="UP000574390">
    <property type="component" value="Unassembled WGS sequence"/>
</dbReference>
<evidence type="ECO:0000313" key="2">
    <source>
        <dbReference type="EMBL" id="KAF4739376.1"/>
    </source>
</evidence>
<feature type="region of interest" description="Disordered" evidence="1">
    <location>
        <begin position="271"/>
        <end position="319"/>
    </location>
</feature>
<name>A0A7J6T4M1_PEROL</name>
<organism evidence="2 3">
    <name type="scientific">Perkinsus olseni</name>
    <name type="common">Perkinsus atlanticus</name>
    <dbReference type="NCBI Taxonomy" id="32597"/>
    <lineage>
        <taxon>Eukaryota</taxon>
        <taxon>Sar</taxon>
        <taxon>Alveolata</taxon>
        <taxon>Perkinsozoa</taxon>
        <taxon>Perkinsea</taxon>
        <taxon>Perkinsida</taxon>
        <taxon>Perkinsidae</taxon>
        <taxon>Perkinsus</taxon>
    </lineage>
</organism>
<gene>
    <name evidence="2" type="ORF">FOZ62_013290</name>
</gene>
<reference evidence="2 3" key="1">
    <citation type="submission" date="2020-04" db="EMBL/GenBank/DDBJ databases">
        <title>Perkinsus olseni comparative genomics.</title>
        <authorList>
            <person name="Bogema D.R."/>
        </authorList>
    </citation>
    <scope>NUCLEOTIDE SEQUENCE [LARGE SCALE GENOMIC DNA]</scope>
    <source>
        <strain evidence="2">ATCC PRA-205</strain>
    </source>
</reference>
<protein>
    <submittedName>
        <fullName evidence="2">Uncharacterized protein</fullName>
    </submittedName>
</protein>
<proteinExistence type="predicted"/>
<accession>A0A7J6T4M1</accession>
<evidence type="ECO:0000313" key="3">
    <source>
        <dbReference type="Proteomes" id="UP000574390"/>
    </source>
</evidence>
<evidence type="ECO:0000256" key="1">
    <source>
        <dbReference type="SAM" id="MobiDB-lite"/>
    </source>
</evidence>
<dbReference type="AlphaFoldDB" id="A0A7J6T4M1"/>
<sequence length="319" mass="35449">MMTLLERHARKGFEELASAYLIEPSEEVMDLLLFYATSLTTIAYKGRLSPSFQSLLSANASTLVDLSLSLEDRCPDGFTLPKMENLLTLDVVDGPFELTPSQLVEVLESPRLECLYLAGVDLVEDEGVGRTRRPRMSCGQFIKAALESQRLMEVVLQWSDPTCLDRLAGDSPAWLTLASMRGSTLSQWRWLRVTSTGVMAFQYGDPPDFADKMFLQQYEYVADGESLVKAEIQLGDLPADFYRYVDNEKKAVLGQIALRLAVAMADRNGERLSLPDTPPMVRPARRSSVSTRESFGSRYAPSVMTESTRASSGGRFSSP</sequence>
<dbReference type="EMBL" id="JABANM010010433">
    <property type="protein sequence ID" value="KAF4739376.1"/>
    <property type="molecule type" value="Genomic_DNA"/>
</dbReference>